<dbReference type="EMBL" id="BSER01000009">
    <property type="protein sequence ID" value="GLJ95711.1"/>
    <property type="molecule type" value="Genomic_DNA"/>
</dbReference>
<protein>
    <recommendedName>
        <fullName evidence="1">Helix-turn-helix domain-containing protein</fullName>
    </recommendedName>
</protein>
<name>A0A9W6HN03_9MICO</name>
<dbReference type="AlphaFoldDB" id="A0A9W6HN03"/>
<comment type="caution">
    <text evidence="2">The sequence shown here is derived from an EMBL/GenBank/DDBJ whole genome shotgun (WGS) entry which is preliminary data.</text>
</comment>
<reference evidence="2" key="2">
    <citation type="submission" date="2023-01" db="EMBL/GenBank/DDBJ databases">
        <authorList>
            <person name="Sun Q."/>
            <person name="Evtushenko L."/>
        </authorList>
    </citation>
    <scope>NUCLEOTIDE SEQUENCE</scope>
    <source>
        <strain evidence="2">VKM Ac-1940</strain>
    </source>
</reference>
<dbReference type="RefSeq" id="WP_204963819.1">
    <property type="nucleotide sequence ID" value="NZ_BAAAUR010000001.1"/>
</dbReference>
<dbReference type="Pfam" id="PF12728">
    <property type="entry name" value="HTH_17"/>
    <property type="match status" value="1"/>
</dbReference>
<evidence type="ECO:0000313" key="2">
    <source>
        <dbReference type="EMBL" id="GLJ95711.1"/>
    </source>
</evidence>
<sequence length="56" mass="6154">MSDDTTARYLPVSKAAALLGVHRTTLARAVREGSFPSRQIGKRRMVAERDVIGRGQ</sequence>
<dbReference type="InterPro" id="IPR041657">
    <property type="entry name" value="HTH_17"/>
</dbReference>
<reference evidence="2" key="1">
    <citation type="journal article" date="2014" name="Int. J. Syst. Evol. Microbiol.">
        <title>Complete genome sequence of Corynebacterium casei LMG S-19264T (=DSM 44701T), isolated from a smear-ripened cheese.</title>
        <authorList>
            <consortium name="US DOE Joint Genome Institute (JGI-PGF)"/>
            <person name="Walter F."/>
            <person name="Albersmeier A."/>
            <person name="Kalinowski J."/>
            <person name="Ruckert C."/>
        </authorList>
    </citation>
    <scope>NUCLEOTIDE SEQUENCE</scope>
    <source>
        <strain evidence="2">VKM Ac-1940</strain>
    </source>
</reference>
<keyword evidence="3" id="KW-1185">Reference proteome</keyword>
<dbReference type="SUPFAM" id="SSF46955">
    <property type="entry name" value="Putative DNA-binding domain"/>
    <property type="match status" value="1"/>
</dbReference>
<dbReference type="Proteomes" id="UP001142291">
    <property type="component" value="Unassembled WGS sequence"/>
</dbReference>
<gene>
    <name evidence="2" type="ORF">GCM10017591_17740</name>
</gene>
<feature type="domain" description="Helix-turn-helix" evidence="1">
    <location>
        <begin position="12"/>
        <end position="51"/>
    </location>
</feature>
<accession>A0A9W6HN03</accession>
<proteinExistence type="predicted"/>
<evidence type="ECO:0000313" key="3">
    <source>
        <dbReference type="Proteomes" id="UP001142291"/>
    </source>
</evidence>
<evidence type="ECO:0000259" key="1">
    <source>
        <dbReference type="Pfam" id="PF12728"/>
    </source>
</evidence>
<organism evidence="2 3">
    <name type="scientific">Microbacterium dextranolyticum</name>
    <dbReference type="NCBI Taxonomy" id="36806"/>
    <lineage>
        <taxon>Bacteria</taxon>
        <taxon>Bacillati</taxon>
        <taxon>Actinomycetota</taxon>
        <taxon>Actinomycetes</taxon>
        <taxon>Micrococcales</taxon>
        <taxon>Microbacteriaceae</taxon>
        <taxon>Microbacterium</taxon>
    </lineage>
</organism>
<dbReference type="InterPro" id="IPR009061">
    <property type="entry name" value="DNA-bd_dom_put_sf"/>
</dbReference>